<dbReference type="Pfam" id="PF14319">
    <property type="entry name" value="Zn_Tnp_IS91"/>
    <property type="match status" value="1"/>
</dbReference>
<proteinExistence type="predicted"/>
<dbReference type="InterPro" id="IPR026889">
    <property type="entry name" value="Zn_Tnp"/>
</dbReference>
<organism evidence="2">
    <name type="scientific">Salmonella typhimurium</name>
    <dbReference type="NCBI Taxonomy" id="90371"/>
    <lineage>
        <taxon>Bacteria</taxon>
        <taxon>Pseudomonadati</taxon>
        <taxon>Pseudomonadota</taxon>
        <taxon>Gammaproteobacteria</taxon>
        <taxon>Enterobacterales</taxon>
        <taxon>Enterobacteriaceae</taxon>
        <taxon>Salmonella</taxon>
    </lineage>
</organism>
<evidence type="ECO:0000313" key="2">
    <source>
        <dbReference type="EMBL" id="HAD3538748.1"/>
    </source>
</evidence>
<sequence>MAEQGKELPGYVQREFEEFLQCGRLEHGFLRVRCESCHAEHLVAFSCKRRGFCPSCGARRMAESAALLVDEVLPEQPMRQWVLSFPFQLRFLFGVVCGKGRNPTLRLWPAIF</sequence>
<feature type="domain" description="Transposase zinc-binding" evidence="1">
    <location>
        <begin position="6"/>
        <end position="84"/>
    </location>
</feature>
<evidence type="ECO:0000259" key="1">
    <source>
        <dbReference type="Pfam" id="PF14319"/>
    </source>
</evidence>
<gene>
    <name evidence="2" type="ORF">G1P55_25325</name>
</gene>
<accession>A0A713KAD8</accession>
<reference evidence="2" key="2">
    <citation type="submission" date="2019-01" db="EMBL/GenBank/DDBJ databases">
        <authorList>
            <consortium name="NCBI Pathogen Detection Project"/>
        </authorList>
    </citation>
    <scope>NUCLEOTIDE SEQUENCE</scope>
    <source>
        <strain evidence="2">Typhimurium</strain>
    </source>
</reference>
<dbReference type="EMBL" id="DAAOLA010000053">
    <property type="protein sequence ID" value="HAD3538748.1"/>
    <property type="molecule type" value="Genomic_DNA"/>
</dbReference>
<feature type="non-terminal residue" evidence="2">
    <location>
        <position position="112"/>
    </location>
</feature>
<comment type="caution">
    <text evidence="2">The sequence shown here is derived from an EMBL/GenBank/DDBJ whole genome shotgun (WGS) entry which is preliminary data.</text>
</comment>
<reference evidence="2" key="1">
    <citation type="journal article" date="2018" name="Genome Biol.">
        <title>SKESA: strategic k-mer extension for scrupulous assemblies.</title>
        <authorList>
            <person name="Souvorov A."/>
            <person name="Agarwala R."/>
            <person name="Lipman D.J."/>
        </authorList>
    </citation>
    <scope>NUCLEOTIDE SEQUENCE</scope>
    <source>
        <strain evidence="2">Typhimurium</strain>
    </source>
</reference>
<name>A0A713KAD8_SALTM</name>
<protein>
    <submittedName>
        <fullName evidence="2">IS91 family transposase</fullName>
    </submittedName>
</protein>
<dbReference type="AlphaFoldDB" id="A0A713KAD8"/>